<comment type="caution">
    <text evidence="4">The sequence shown here is derived from an EMBL/GenBank/DDBJ whole genome shotgun (WGS) entry which is preliminary data.</text>
</comment>
<dbReference type="Pfam" id="PF01345">
    <property type="entry name" value="DUF11"/>
    <property type="match status" value="3"/>
</dbReference>
<feature type="non-terminal residue" evidence="4">
    <location>
        <position position="2483"/>
    </location>
</feature>
<feature type="compositionally biased region" description="Low complexity" evidence="1">
    <location>
        <begin position="1318"/>
        <end position="1334"/>
    </location>
</feature>
<feature type="domain" description="DUF7507" evidence="3">
    <location>
        <begin position="2434"/>
        <end position="2482"/>
    </location>
</feature>
<dbReference type="InterPro" id="IPR055354">
    <property type="entry name" value="DUF7507"/>
</dbReference>
<dbReference type="InterPro" id="IPR001434">
    <property type="entry name" value="OmcB-like_DUF11"/>
</dbReference>
<evidence type="ECO:0000259" key="2">
    <source>
        <dbReference type="Pfam" id="PF01345"/>
    </source>
</evidence>
<dbReference type="NCBIfam" id="TIGR01451">
    <property type="entry name" value="B_ant_repeat"/>
    <property type="match status" value="9"/>
</dbReference>
<feature type="domain" description="DUF7507" evidence="3">
    <location>
        <begin position="1845"/>
        <end position="1950"/>
    </location>
</feature>
<evidence type="ECO:0000259" key="3">
    <source>
        <dbReference type="Pfam" id="PF24346"/>
    </source>
</evidence>
<feature type="domain" description="DUF11" evidence="2">
    <location>
        <begin position="58"/>
        <end position="179"/>
    </location>
</feature>
<feature type="domain" description="DUF7507" evidence="3">
    <location>
        <begin position="1224"/>
        <end position="1333"/>
    </location>
</feature>
<feature type="domain" description="DUF11" evidence="2">
    <location>
        <begin position="187"/>
        <end position="307"/>
    </location>
</feature>
<evidence type="ECO:0000256" key="1">
    <source>
        <dbReference type="SAM" id="MobiDB-lite"/>
    </source>
</evidence>
<dbReference type="EMBL" id="VICE01000137">
    <property type="protein sequence ID" value="TQD40398.1"/>
    <property type="molecule type" value="Genomic_DNA"/>
</dbReference>
<dbReference type="Proteomes" id="UP000318212">
    <property type="component" value="Unassembled WGS sequence"/>
</dbReference>
<dbReference type="InterPro" id="IPR047589">
    <property type="entry name" value="DUF11_rpt"/>
</dbReference>
<dbReference type="InterPro" id="IPR013783">
    <property type="entry name" value="Ig-like_fold"/>
</dbReference>
<dbReference type="OrthoDB" id="6014157at2"/>
<accession>A0A507ZXG7</accession>
<dbReference type="Pfam" id="PF24346">
    <property type="entry name" value="DUF7507"/>
    <property type="match status" value="11"/>
</dbReference>
<feature type="domain" description="DUF7507" evidence="3">
    <location>
        <begin position="1963"/>
        <end position="2059"/>
    </location>
</feature>
<dbReference type="Gene3D" id="2.60.40.10">
    <property type="entry name" value="Immunoglobulins"/>
    <property type="match status" value="2"/>
</dbReference>
<feature type="domain" description="DUF7507" evidence="3">
    <location>
        <begin position="1482"/>
        <end position="1585"/>
    </location>
</feature>
<feature type="domain" description="DUF7507" evidence="3">
    <location>
        <begin position="1601"/>
        <end position="1701"/>
    </location>
</feature>
<dbReference type="InterPro" id="IPR051172">
    <property type="entry name" value="Chlamydia_OmcB"/>
</dbReference>
<feature type="domain" description="DUF11" evidence="2">
    <location>
        <begin position="319"/>
        <end position="438"/>
    </location>
</feature>
<protein>
    <submittedName>
        <fullName evidence="4">DUF11 domain-containing protein</fullName>
    </submittedName>
</protein>
<proteinExistence type="predicted"/>
<dbReference type="PANTHER" id="PTHR34819:SF3">
    <property type="entry name" value="CELL SURFACE PROTEIN"/>
    <property type="match status" value="1"/>
</dbReference>
<reference evidence="4 5" key="1">
    <citation type="submission" date="2019-06" db="EMBL/GenBank/DDBJ databases">
        <title>Lysobacter alkalisoli sp. nov. isolated from saline soil.</title>
        <authorList>
            <person name="Sun J.-Q."/>
            <person name="Xu L."/>
        </authorList>
    </citation>
    <scope>NUCLEOTIDE SEQUENCE [LARGE SCALE GENOMIC DNA]</scope>
    <source>
        <strain evidence="4 5">JCM 31130</strain>
    </source>
</reference>
<dbReference type="PANTHER" id="PTHR34819">
    <property type="entry name" value="LARGE CYSTEINE-RICH PERIPLASMIC PROTEIN OMCB"/>
    <property type="match status" value="1"/>
</dbReference>
<feature type="compositionally biased region" description="Polar residues" evidence="1">
    <location>
        <begin position="429"/>
        <end position="451"/>
    </location>
</feature>
<evidence type="ECO:0000313" key="4">
    <source>
        <dbReference type="EMBL" id="TQD40398.1"/>
    </source>
</evidence>
<sequence length="2483" mass="248809">MKGEERRPVLGRRRAVGNRGVAVSESSAGKRSKVPWRQSCLAAFLFLLGTPLAHAQADIGVTKTDGATTYVPGGVSVYTIVVTNNGPNATTFVSIEDPEPSQTSFSWTCASSGGVACPSASGSGEILEETGAFPVGGVLTYTVTATTQSTRTGPLVNTVFVANTSSSDPVSANNFASDTNVVEPQADIVVTKDDGSATYVPGDDVVYTIVVTNNGPSDAVNVRVQDPEPTAPVAATFTGWTCTATNGATCPATSGTGGLDETAPTLPNGGVLTYTVTATTPPDATDNLSNLVLVTADSPDPDIANNAVEDVDTAEPSADLSIAKSLADPNPAVPGGPVTWTLEVSNAGPSTAPLTGTDTIPSSVTNLVLGGPDASACSIAGQVLTCNSTGLVPGDTATVTVTGDLEVTATGTLDNTAEVAATGGVTDPDASNNSATSSTPIVESVSSTTKTAAPASGTPVAVGDVLTYTLTTTISDAPATAEILLVDNLDFGLTLVGGSLPAGCQAVGQLVTCTVPVGTPVGDAVFSYQATVNDSALGFVSNSVVSDSGDCLSCTTSHPVKRQVSIIKLWVDAIAGDAVDLTLSGDPADVLDIVDGSSTAPLAATPATANVVAGATVDFAEAFTTGSPGNYTTEYLCAESPGGATIASGTGASGSFTMPAGSEVACEFINRREPVQLSVAKQWASALPGDTADLSTSGFTNNVSFTSTADSTGNNVSIGTPVSVYPGDSGSIDEILGNPDNYTASLACSGNAQPLAGNTLTIDPADTAIDCTWTNERKAVNLVIQKTWLNAAIGEAVQVTATGSATSPIALDSVADTSTETDNAQFQVFSGETLTLAETFAVAANGANYDQALACTGNTQALSGNALTVDPADTTITCTFTNTRLSATLQLAKAWGPGALTGDTAQIGATSGLVNNTSPFSTPAPLPEDSGAAVTVYAGEQASLPAETMSVGNLDNYGVTLSCNGGALSGSDGKSVNALDIQPSDAGTNIVCTYTNDRFPTTLTLQKVWLNAIAGDSVEIAADRPGGGLGSANVSSSATGGASQTDTGATVDIYAGDVIQMLESFGNGTSNNYDIDIACTNTSGFVPGGSGVGGTLTVAPADGPVTCTWTNDRKSAQLIVQKVWAGPSPGATVDIPASTGFTNNTPAFSSDFPTTTQVGPVEVFVTEVGALGAESFSVGDPGDFDSSLACDGSDQNLANGLGINVADANNTITCTYSNTFVQRPELTVDKSSASTVTQAGDVVTYDITVTNTGNVPLDDVAVSDPLPGLVLGTCTPALPADLAVGAVITCSATYQVTQADIDRNGASDGSDDDTISNTATAAGTTDGGAPVTDDGSTDVPLPAQEFTADFTKDGVLVDDVDGSGRGSAGDTIGYTFTVTNTGNSTIASVTISDPRLPGLSCDPSGPILPGETVTFGVSPPADVNCTGATYLITQADIDNQGDDSAQGRDVDIDNTATGSFVGPNGGSTSLDATDQVPIDLAQPLIDIQKTANPTAVDNAGDVVTYTFVVTNPGNVTIEDVTIVDGLPGLGPITCGADSLPTDLAPGAQLTCTAQYTVTQADIDAGSDIVNTAEAAGSYNGDPVDDDDQEIVDVNPGPGQAEIFKTADKTVVTTVGEIVTYTFTVENAGAQTLLNLQVTDDTLLGAGLACDTIPDLAPGASATFDCTGNTYAVQQSDIDDQGNPVVESGELVNTVTAQAEYIDNGSTVVGTDSDSWTVDLPPRGPQMEVVKSSDVASVSGPGSLVTYTFLVRNLGNVTLLDLEVSDPLLTGLACDPIATLAPGDSATFTCTGNVYTVTQADIDSGSTDFEPGDNQIDNRATVTAGVPGGTSLQASDENEVNLPVHQPSISIDKSADVATVTAIGTIDYGFEVTNTGNVTVNDVDVSDPTLGLACPTWPSLAPGESVTFGGTGADVVCTGTTREVDQAILDAGGSLDNTASVAGQTVSDGPVGASDLLQLPIDQNPGLAFGKQADVSIVNNPGEVITYAITGTNTGNVTLQDVDVADPLVAGTLVCTPPTPIAALAPGEGFTCSGTYAATQSDFDTQGGGDGFIENQASASWSGGSADASANVEVAPQRQSLDLNKTAGTPTIDQGLDASVTDAGDTIPYTFVVENTGNVTLSAIAITDPNLDAPAVCDKADIPATSPPDSVTTCTGVHTITQAEMDVGQVTNSATAQGTPPGSSRISSLPDTTITTLVRDAAIELTKTAAAPTQNLGALPTVTDAGDQVTYTFSVQNTGNVTLRQVDVADALMPGTNLVCTPTQLPPGATAACGSATYTLAQADIDAGIVTNDATATAIDPNDAPVSDDDAVDVPLDAIPGISLAKSAAPATVSTLGETVTYSFLVSNAGNVTLDTLVITETAFSGTGAVSAISCPSTTLAPGASTTCTASYDVTQGDLDAGEITNAATATAGTPGGPDVTSEPSSAVVTVDEDASLVLVKTATPTTVSAVGEPVTYSFEVSNAGNVTIDTLSITETAFSGSGP</sequence>
<feature type="region of interest" description="Disordered" evidence="1">
    <location>
        <begin position="422"/>
        <end position="456"/>
    </location>
</feature>
<feature type="domain" description="DUF7507" evidence="3">
    <location>
        <begin position="1724"/>
        <end position="1831"/>
    </location>
</feature>
<feature type="domain" description="DUF7507" evidence="3">
    <location>
        <begin position="2080"/>
        <end position="2186"/>
    </location>
</feature>
<feature type="domain" description="DUF7507" evidence="3">
    <location>
        <begin position="1359"/>
        <end position="1440"/>
    </location>
</feature>
<feature type="region of interest" description="Disordered" evidence="1">
    <location>
        <begin position="1302"/>
        <end position="1334"/>
    </location>
</feature>
<gene>
    <name evidence="4" type="ORF">FKV25_14310</name>
</gene>
<keyword evidence="5" id="KW-1185">Reference proteome</keyword>
<name>A0A507ZXG7_9GAMM</name>
<organism evidence="4 5">
    <name type="scientific">Marilutibacter aestuarii</name>
    <dbReference type="NCBI Taxonomy" id="1706195"/>
    <lineage>
        <taxon>Bacteria</taxon>
        <taxon>Pseudomonadati</taxon>
        <taxon>Pseudomonadota</taxon>
        <taxon>Gammaproteobacteria</taxon>
        <taxon>Lysobacterales</taxon>
        <taxon>Lysobacteraceae</taxon>
        <taxon>Marilutibacter</taxon>
    </lineage>
</organism>
<feature type="domain" description="DUF7507" evidence="3">
    <location>
        <begin position="2319"/>
        <end position="2421"/>
    </location>
</feature>
<feature type="domain" description="DUF7507" evidence="3">
    <location>
        <begin position="2200"/>
        <end position="2307"/>
    </location>
</feature>
<evidence type="ECO:0000313" key="5">
    <source>
        <dbReference type="Proteomes" id="UP000318212"/>
    </source>
</evidence>